<gene>
    <name evidence="1" type="ORF">BTMF_LOCUS5562</name>
</gene>
<name>A0A0R3QIT1_9BILA</name>
<evidence type="ECO:0000313" key="2">
    <source>
        <dbReference type="Proteomes" id="UP000280834"/>
    </source>
</evidence>
<protein>
    <submittedName>
        <fullName evidence="3">DNA-binding protein</fullName>
    </submittedName>
</protein>
<proteinExistence type="predicted"/>
<reference evidence="3" key="1">
    <citation type="submission" date="2017-02" db="UniProtKB">
        <authorList>
            <consortium name="WormBaseParasite"/>
        </authorList>
    </citation>
    <scope>IDENTIFICATION</scope>
</reference>
<reference evidence="1 2" key="2">
    <citation type="submission" date="2018-11" db="EMBL/GenBank/DDBJ databases">
        <authorList>
            <consortium name="Pathogen Informatics"/>
        </authorList>
    </citation>
    <scope>NUCLEOTIDE SEQUENCE [LARGE SCALE GENOMIC DNA]</scope>
</reference>
<dbReference type="EMBL" id="UZAG01006038">
    <property type="protein sequence ID" value="VDO18216.1"/>
    <property type="molecule type" value="Genomic_DNA"/>
</dbReference>
<organism evidence="3">
    <name type="scientific">Brugia timori</name>
    <dbReference type="NCBI Taxonomy" id="42155"/>
    <lineage>
        <taxon>Eukaryota</taxon>
        <taxon>Metazoa</taxon>
        <taxon>Ecdysozoa</taxon>
        <taxon>Nematoda</taxon>
        <taxon>Chromadorea</taxon>
        <taxon>Rhabditida</taxon>
        <taxon>Spirurina</taxon>
        <taxon>Spiruromorpha</taxon>
        <taxon>Filarioidea</taxon>
        <taxon>Onchocercidae</taxon>
        <taxon>Brugia</taxon>
    </lineage>
</organism>
<evidence type="ECO:0000313" key="3">
    <source>
        <dbReference type="WBParaSite" id="BTMF_0000632301-mRNA-1"/>
    </source>
</evidence>
<keyword evidence="2" id="KW-1185">Reference proteome</keyword>
<dbReference type="STRING" id="42155.A0A0R3QIT1"/>
<sequence>MKRPLVQFAMENNIEPADRKAFFSTKEEREHARKLKNN</sequence>
<evidence type="ECO:0000313" key="1">
    <source>
        <dbReference type="EMBL" id="VDO18216.1"/>
    </source>
</evidence>
<dbReference type="Proteomes" id="UP000280834">
    <property type="component" value="Unassembled WGS sequence"/>
</dbReference>
<dbReference type="AlphaFoldDB" id="A0A0R3QIT1"/>
<accession>A0A0R3QIT1</accession>
<dbReference type="WBParaSite" id="BTMF_0000632301-mRNA-1">
    <property type="protein sequence ID" value="BTMF_0000632301-mRNA-1"/>
    <property type="gene ID" value="BTMF_0000632301"/>
</dbReference>